<comment type="caution">
    <text evidence="15">The sequence shown here is derived from an EMBL/GenBank/DDBJ whole genome shotgun (WGS) entry which is preliminary data.</text>
</comment>
<feature type="compositionally biased region" description="Basic and acidic residues" evidence="12">
    <location>
        <begin position="60"/>
        <end position="78"/>
    </location>
</feature>
<keyword evidence="5" id="KW-0547">Nucleotide-binding</keyword>
<evidence type="ECO:0000256" key="11">
    <source>
        <dbReference type="ARBA" id="ARBA00047984"/>
    </source>
</evidence>
<evidence type="ECO:0000256" key="9">
    <source>
        <dbReference type="ARBA" id="ARBA00022884"/>
    </source>
</evidence>
<evidence type="ECO:0000256" key="10">
    <source>
        <dbReference type="ARBA" id="ARBA00022946"/>
    </source>
</evidence>
<dbReference type="InterPro" id="IPR011545">
    <property type="entry name" value="DEAD/DEAH_box_helicase_dom"/>
</dbReference>
<keyword evidence="4" id="KW-0934">Plastid</keyword>
<evidence type="ECO:0000313" key="16">
    <source>
        <dbReference type="Proteomes" id="UP000033140"/>
    </source>
</evidence>
<dbReference type="Proteomes" id="UP000033140">
    <property type="component" value="Unassembled WGS sequence"/>
</dbReference>
<dbReference type="SMART" id="SM00487">
    <property type="entry name" value="DEXDc"/>
    <property type="match status" value="1"/>
</dbReference>
<dbReference type="InterPro" id="IPR001650">
    <property type="entry name" value="Helicase_C-like"/>
</dbReference>
<keyword evidence="3" id="KW-0150">Chloroplast</keyword>
<feature type="compositionally biased region" description="Low complexity" evidence="12">
    <location>
        <begin position="34"/>
        <end position="55"/>
    </location>
</feature>
<dbReference type="FunFam" id="1.20.120.1080:FF:000002">
    <property type="entry name" value="Putative ATP-dependent RNA helicase DHX36"/>
    <property type="match status" value="1"/>
</dbReference>
<evidence type="ECO:0000256" key="1">
    <source>
        <dbReference type="ARBA" id="ARBA00004229"/>
    </source>
</evidence>
<dbReference type="EC" id="3.6.4.13" evidence="2"/>
<feature type="compositionally biased region" description="Basic and acidic residues" evidence="12">
    <location>
        <begin position="225"/>
        <end position="237"/>
    </location>
</feature>
<dbReference type="Gene3D" id="3.40.50.300">
    <property type="entry name" value="P-loop containing nucleotide triphosphate hydrolases"/>
    <property type="match status" value="2"/>
</dbReference>
<feature type="region of interest" description="Disordered" evidence="12">
    <location>
        <begin position="351"/>
        <end position="374"/>
    </location>
</feature>
<dbReference type="SMART" id="SM00847">
    <property type="entry name" value="HA2"/>
    <property type="match status" value="1"/>
</dbReference>
<feature type="region of interest" description="Disordered" evidence="12">
    <location>
        <begin position="207"/>
        <end position="237"/>
    </location>
</feature>
<dbReference type="PANTHER" id="PTHR18934">
    <property type="entry name" value="ATP-DEPENDENT RNA HELICASE"/>
    <property type="match status" value="1"/>
</dbReference>
<gene>
    <name evidence="15" type="ORF">G7K_2475-t1</name>
</gene>
<evidence type="ECO:0000313" key="15">
    <source>
        <dbReference type="EMBL" id="GAO48297.1"/>
    </source>
</evidence>
<keyword evidence="8" id="KW-0067">ATP-binding</keyword>
<dbReference type="InterPro" id="IPR048333">
    <property type="entry name" value="HA2_WH"/>
</dbReference>
<dbReference type="PROSITE" id="PS51192">
    <property type="entry name" value="HELICASE_ATP_BIND_1"/>
    <property type="match status" value="1"/>
</dbReference>
<dbReference type="InterPro" id="IPR014001">
    <property type="entry name" value="Helicase_ATP-bd"/>
</dbReference>
<organism evidence="15 16">
    <name type="scientific">Saitoella complicata (strain BCRC 22490 / CBS 7301 / JCM 7358 / NBRC 10748 / NRRL Y-17804)</name>
    <dbReference type="NCBI Taxonomy" id="698492"/>
    <lineage>
        <taxon>Eukaryota</taxon>
        <taxon>Fungi</taxon>
        <taxon>Dikarya</taxon>
        <taxon>Ascomycota</taxon>
        <taxon>Taphrinomycotina</taxon>
        <taxon>Taphrinomycotina incertae sedis</taxon>
        <taxon>Saitoella</taxon>
    </lineage>
</organism>
<dbReference type="Pfam" id="PF21010">
    <property type="entry name" value="HA2_C"/>
    <property type="match status" value="1"/>
</dbReference>
<protein>
    <recommendedName>
        <fullName evidence="2">RNA helicase</fullName>
        <ecNumber evidence="2">3.6.4.13</ecNumber>
    </recommendedName>
</protein>
<dbReference type="CDD" id="cd17917">
    <property type="entry name" value="DEXHc_RHA-like"/>
    <property type="match status" value="1"/>
</dbReference>
<evidence type="ECO:0000259" key="14">
    <source>
        <dbReference type="PROSITE" id="PS51194"/>
    </source>
</evidence>
<reference evidence="15 16" key="3">
    <citation type="journal article" date="2015" name="Genome Announc.">
        <title>Draft Genome Sequence of the Archiascomycetous Yeast Saitoella complicata.</title>
        <authorList>
            <person name="Yamauchi K."/>
            <person name="Kondo S."/>
            <person name="Hamamoto M."/>
            <person name="Takahashi Y."/>
            <person name="Ogura Y."/>
            <person name="Hayashi T."/>
            <person name="Nishida H."/>
        </authorList>
    </citation>
    <scope>NUCLEOTIDE SEQUENCE [LARGE SCALE GENOMIC DNA]</scope>
    <source>
        <strain evidence="15 16">NRRL Y-17804</strain>
    </source>
</reference>
<sequence length="1458" mass="162743">MGPKKKSKKPAANPARGFATTSIARKVDPEPKKTPSQTPTPTSTPGTATPTTLAENAEENANKAKEVEDKKELKKEEQLATSIRKTAERFIARQIDAATVENRQRTGYDTIRIPEPLVDRILELTKASGEVATIPNGETDDKAVEKAWITVGTLRKAGVKDEVIEEAVRKLGAVGVEEALEWVYVNKPAEELEGAVRYGDVPVPTPIAATPVREPSPPSKKRELKKKEEEMKPRSRKEVIKGMVKPPTDEELEEDPTAVWVSLSLHLLSLQRNLGRAKKRALDSFASSLNASAEDEDPVEVARREVKNIEAEIKTVDAWIKECAEEYLFEKPRSGALFKAGRQDLQTMWREEEKAEQEEEERKREELAKEMEAASLDDPVEAADAAAAAAADTVDVVGEEGEAAPKMADAAESAPAADDEEVDLGLGDMSFLLEDPYANEPPPEIPTTPMITFTILEFAGPYAPERTLQDAVRKKDSGAAVYYDVKKYSNCARASVKIRWGRDKGMAEDEFEMPETIAINKPEAARAYIATIALFELSLINKSQVGLLFSKAFKALWEDLEKEKGRKTLAEDVEQLKKLKVLLGDEEGKQKEATTIKAKVKGTDTGTATPQEEVTNGQVEGVESFMQEWNRISNRNSYRIMEQKRRDLPMWGWKAQILNMIEEEQVLIVCGETGCGKSTQLPSFLLEHSLSRGRPCKVYVTEPRRISALSLAQRVSQELGEQRGAIERGQSVVGYAIRLESMVTRNTRLVFATTGIVLRMLEGENGLEEVTHLVVDEVHERSIDSDFLLIILKQLLQRRKDLKVILMSATVNAERFSEYLGGCKIVNVPGRTFPVQQYFLEDALEVTGYALDETSWYAKKEARMNRGGAVTNWEEVDDEVEDLEETDAVTSSATGYSAITRRTLDIMDEYKINYDLIVRLLEKIALDPDEQFAGFSQAILVFLPGLAEIRRLLDVLSAHQVFGREHLWVLHALHSSIPSEKQAEAFEIPPPGCRKIVLSTDIAETGVTIPDITAVIDCGKHKEMRYDERRQMSRLIECFVAKANAKQRQGRAGRVQPGICFHLFTKERHAKMLDSQIPEIMRLSLQDLALRVKICKLEGSIESVLGQALDSPSPDNVRRAILALQEVDALTTTEDLTPLGRHLAMLPVDVYLGKLILLGIHFKCLDAALTIAAVLSSKSPFVTPLGMEKQADAAKQVFKTGESDFLTVWTAYDIWRKTCNNNPHREGDFCRRSFLSGKNLRSIEELRGQYMRLVVDAGFVSLAAAEKQKMSRSRFVNVRDGFFAVPPQVNTHINDHPIISSCVAMALYPRLLTVDLNTKTMKTLLKNQPALIHPSSVNYQDRRNLQAKFMAYYTLMKSKNVNAFETGAVDASAVALLCGEAEFKSLSGLLFIDHNRVKFAVENPRALVALRILRTQMEKVLVRFWRNPGKIIAEEQETWLAIGMELLKGGEEKTQIVV</sequence>
<dbReference type="PANTHER" id="PTHR18934:SF145">
    <property type="entry name" value="ATP-DEPENDENT RNA HELICASE DHX57-RELATED"/>
    <property type="match status" value="1"/>
</dbReference>
<dbReference type="Pfam" id="PF00270">
    <property type="entry name" value="DEAD"/>
    <property type="match status" value="1"/>
</dbReference>
<proteinExistence type="predicted"/>
<feature type="domain" description="Helicase C-terminal" evidence="14">
    <location>
        <begin position="916"/>
        <end position="1096"/>
    </location>
</feature>
<name>A0A0E9NEL6_SAICN</name>
<dbReference type="Pfam" id="PF04408">
    <property type="entry name" value="WHD_HA2"/>
    <property type="match status" value="1"/>
</dbReference>
<dbReference type="Gene3D" id="1.20.120.1080">
    <property type="match status" value="1"/>
</dbReference>
<dbReference type="FunFam" id="3.40.50.300:FF:000500">
    <property type="entry name" value="ATP-dependent RNA helicase DHX29"/>
    <property type="match status" value="1"/>
</dbReference>
<reference evidence="15 16" key="2">
    <citation type="journal article" date="2014" name="J. Gen. Appl. Microbiol.">
        <title>The early diverging ascomycetous budding yeast Saitoella complicata has three histone deacetylases belonging to the Clr6, Hos2, and Rpd3 lineages.</title>
        <authorList>
            <person name="Nishida H."/>
            <person name="Matsumoto T."/>
            <person name="Kondo S."/>
            <person name="Hamamoto M."/>
            <person name="Yoshikawa H."/>
        </authorList>
    </citation>
    <scope>NUCLEOTIDE SEQUENCE [LARGE SCALE GENOMIC DNA]</scope>
    <source>
        <strain evidence="15 16">NRRL Y-17804</strain>
    </source>
</reference>
<dbReference type="PROSITE" id="PS51194">
    <property type="entry name" value="HELICASE_CTER"/>
    <property type="match status" value="1"/>
</dbReference>
<comment type="subcellular location">
    <subcellularLocation>
        <location evidence="1">Plastid</location>
        <location evidence="1">Chloroplast</location>
    </subcellularLocation>
</comment>
<keyword evidence="7" id="KW-0347">Helicase</keyword>
<keyword evidence="10" id="KW-0809">Transit peptide</keyword>
<evidence type="ECO:0000256" key="12">
    <source>
        <dbReference type="SAM" id="MobiDB-lite"/>
    </source>
</evidence>
<evidence type="ECO:0000256" key="5">
    <source>
        <dbReference type="ARBA" id="ARBA00022741"/>
    </source>
</evidence>
<dbReference type="GO" id="GO:0003723">
    <property type="term" value="F:RNA binding"/>
    <property type="evidence" value="ECO:0007669"/>
    <property type="project" value="UniProtKB-KW"/>
</dbReference>
<feature type="compositionally biased region" description="Basic and acidic residues" evidence="12">
    <location>
        <begin position="360"/>
        <end position="372"/>
    </location>
</feature>
<dbReference type="GO" id="GO:0016787">
    <property type="term" value="F:hydrolase activity"/>
    <property type="evidence" value="ECO:0007669"/>
    <property type="project" value="UniProtKB-KW"/>
</dbReference>
<keyword evidence="6" id="KW-0378">Hydrolase</keyword>
<reference evidence="15 16" key="1">
    <citation type="journal article" date="2011" name="J. Gen. Appl. Microbiol.">
        <title>Draft genome sequencing of the enigmatic yeast Saitoella complicata.</title>
        <authorList>
            <person name="Nishida H."/>
            <person name="Hamamoto M."/>
            <person name="Sugiyama J."/>
        </authorList>
    </citation>
    <scope>NUCLEOTIDE SEQUENCE [LARGE SCALE GENOMIC DNA]</scope>
    <source>
        <strain evidence="15 16">NRRL Y-17804</strain>
    </source>
</reference>
<dbReference type="InterPro" id="IPR007502">
    <property type="entry name" value="Helicase-assoc_dom"/>
</dbReference>
<dbReference type="Pfam" id="PF07717">
    <property type="entry name" value="OB_NTP_bind"/>
    <property type="match status" value="1"/>
</dbReference>
<evidence type="ECO:0000256" key="2">
    <source>
        <dbReference type="ARBA" id="ARBA00012552"/>
    </source>
</evidence>
<dbReference type="STRING" id="698492.A0A0E9NEL6"/>
<dbReference type="FunFam" id="3.40.50.300:FF:000819">
    <property type="entry name" value="ATP dependent RNA helicase, putative"/>
    <property type="match status" value="1"/>
</dbReference>
<keyword evidence="16" id="KW-1185">Reference proteome</keyword>
<dbReference type="CDD" id="cd18791">
    <property type="entry name" value="SF2_C_RHA"/>
    <property type="match status" value="1"/>
</dbReference>
<accession>A0A0E9NEL6</accession>
<evidence type="ECO:0000256" key="8">
    <source>
        <dbReference type="ARBA" id="ARBA00022840"/>
    </source>
</evidence>
<dbReference type="GO" id="GO:0005524">
    <property type="term" value="F:ATP binding"/>
    <property type="evidence" value="ECO:0007669"/>
    <property type="project" value="UniProtKB-KW"/>
</dbReference>
<dbReference type="SUPFAM" id="SSF52540">
    <property type="entry name" value="P-loop containing nucleoside triphosphate hydrolases"/>
    <property type="match status" value="1"/>
</dbReference>
<dbReference type="InterPro" id="IPR027417">
    <property type="entry name" value="P-loop_NTPase"/>
</dbReference>
<evidence type="ECO:0000256" key="3">
    <source>
        <dbReference type="ARBA" id="ARBA00022528"/>
    </source>
</evidence>
<dbReference type="SMART" id="SM00490">
    <property type="entry name" value="HELICc"/>
    <property type="match status" value="1"/>
</dbReference>
<evidence type="ECO:0000256" key="6">
    <source>
        <dbReference type="ARBA" id="ARBA00022801"/>
    </source>
</evidence>
<feature type="domain" description="Helicase ATP-binding" evidence="13">
    <location>
        <begin position="658"/>
        <end position="829"/>
    </location>
</feature>
<feature type="region of interest" description="Disordered" evidence="12">
    <location>
        <begin position="1"/>
        <end position="78"/>
    </location>
</feature>
<comment type="catalytic activity">
    <reaction evidence="11">
        <text>ATP + H2O = ADP + phosphate + H(+)</text>
        <dbReference type="Rhea" id="RHEA:13065"/>
        <dbReference type="ChEBI" id="CHEBI:15377"/>
        <dbReference type="ChEBI" id="CHEBI:15378"/>
        <dbReference type="ChEBI" id="CHEBI:30616"/>
        <dbReference type="ChEBI" id="CHEBI:43474"/>
        <dbReference type="ChEBI" id="CHEBI:456216"/>
        <dbReference type="EC" id="3.6.4.13"/>
    </reaction>
</comment>
<evidence type="ECO:0000259" key="13">
    <source>
        <dbReference type="PROSITE" id="PS51192"/>
    </source>
</evidence>
<dbReference type="GO" id="GO:0003724">
    <property type="term" value="F:RNA helicase activity"/>
    <property type="evidence" value="ECO:0007669"/>
    <property type="project" value="UniProtKB-EC"/>
</dbReference>
<dbReference type="Pfam" id="PF00271">
    <property type="entry name" value="Helicase_C"/>
    <property type="match status" value="1"/>
</dbReference>
<keyword evidence="9" id="KW-0694">RNA-binding</keyword>
<evidence type="ECO:0000256" key="4">
    <source>
        <dbReference type="ARBA" id="ARBA00022640"/>
    </source>
</evidence>
<dbReference type="EMBL" id="BACD03000014">
    <property type="protein sequence ID" value="GAO48297.1"/>
    <property type="molecule type" value="Genomic_DNA"/>
</dbReference>
<dbReference type="InterPro" id="IPR011709">
    <property type="entry name" value="DEAD-box_helicase_OB_fold"/>
</dbReference>
<evidence type="ECO:0000256" key="7">
    <source>
        <dbReference type="ARBA" id="ARBA00022806"/>
    </source>
</evidence>